<dbReference type="EMBL" id="CP039543">
    <property type="protein sequence ID" value="QJT09711.1"/>
    <property type="molecule type" value="Genomic_DNA"/>
</dbReference>
<evidence type="ECO:0000256" key="1">
    <source>
        <dbReference type="ARBA" id="ARBA00007837"/>
    </source>
</evidence>
<dbReference type="RefSeq" id="WP_171267535.1">
    <property type="nucleotide sequence ID" value="NZ_CP039543.1"/>
</dbReference>
<keyword evidence="3" id="KW-0067">ATP-binding</keyword>
<organism evidence="5 6">
    <name type="scientific">Oceanidesulfovibrio marinus</name>
    <dbReference type="NCBI Taxonomy" id="370038"/>
    <lineage>
        <taxon>Bacteria</taxon>
        <taxon>Pseudomonadati</taxon>
        <taxon>Thermodesulfobacteriota</taxon>
        <taxon>Desulfovibrionia</taxon>
        <taxon>Desulfovibrionales</taxon>
        <taxon>Desulfovibrionaceae</taxon>
        <taxon>Oceanidesulfovibrio</taxon>
    </lineage>
</organism>
<reference evidence="5 6" key="1">
    <citation type="submission" date="2019-04" db="EMBL/GenBank/DDBJ databases">
        <title>Isolation and culture of sulfate reducing bacteria from the cold seep of the South China Sea.</title>
        <authorList>
            <person name="Sun C."/>
            <person name="Liu R."/>
        </authorList>
    </citation>
    <scope>NUCLEOTIDE SEQUENCE [LARGE SCALE GENOMIC DNA]</scope>
    <source>
        <strain evidence="5 6">CS1</strain>
    </source>
</reference>
<dbReference type="PANTHER" id="PTHR43030">
    <property type="entry name" value="PHOSPHOENOLPYRUVATE SYNTHASE"/>
    <property type="match status" value="1"/>
</dbReference>
<evidence type="ECO:0000256" key="3">
    <source>
        <dbReference type="ARBA" id="ARBA00022840"/>
    </source>
</evidence>
<protein>
    <recommendedName>
        <fullName evidence="4">PEP-utilising enzyme mobile domain-containing protein</fullName>
    </recommendedName>
</protein>
<accession>A0ABX6NHH4</accession>
<evidence type="ECO:0000313" key="5">
    <source>
        <dbReference type="EMBL" id="QJT09711.1"/>
    </source>
</evidence>
<dbReference type="Pfam" id="PF00391">
    <property type="entry name" value="PEP-utilizers"/>
    <property type="match status" value="1"/>
</dbReference>
<feature type="domain" description="PEP-utilising enzyme mobile" evidence="4">
    <location>
        <begin position="424"/>
        <end position="490"/>
    </location>
</feature>
<sequence>MAGYLRSLFSRRGGCKQEQESPTSLRSLFHKFRRILELNNAIMEKMAELESALGGEYIFDNAFLSRAVRDMSGLVHQVAYSLNAMTDDRYVELYDRYEYIKGVLDDILSGGLGPQASRLAMGFPELHWENLPLAGMPNVCLAELLRTPHIGAVDGFVVTVTACRLMQEKGMTPKLEQAILRETDALWQRLGRPEGLAVSACPAGGSEPASGLPAQESNREHIVRDVLEACRKGVALGWRDMAVGVRERVPSEYWGRLRTCCPESRTLGAMSLAMSGPAGEEHYNLRRAHPFPPAESDIRPKDEAVRLPDGVKPLTPVGGGLLRGSGLLPADSQRLIAEAGIVLERALGAPQELHLCLDREGVPRILDAAVAEIVEEAADADDLAAVLDQAKVLLRGGNSAQAGAAAGKVVHIKEGDDPEEFPLGAVAVARAASPQLAPFLLKAGALVTELGSTIGHLATVAREYRIPAVFGAAGALKTLKPGAEVTVDASVPVVYAGSLDILLSQSRAGSELYATDPEFTTLRRLLQFIMPLKLTDSGSESFAPQNCRSFHDIIHFAHERAVEELLDAHEGGGACIEPHRLEMRIPLNIGLVDAGGGLAEDAGPVVTRDDILSEPMHRFLGGLRYAWDNRENLQVSMRDIFSGMQRTAAVLQAPAEQGMNLAILATGYFNLSLHMGYHYSVVDAFMQDNPHQNYIYFRFAGGFADAERKNRRAELIRRVLATLQFNVEMTGDLVTGRLKIVDRETMADALEQLGILTAFTRQLDISMGREDSLGRMEQAFREVAAQYEAAKELP</sequence>
<comment type="similarity">
    <text evidence="1">Belongs to the PEP-utilizing enzyme family.</text>
</comment>
<keyword evidence="2" id="KW-0547">Nucleotide-binding</keyword>
<keyword evidence="6" id="KW-1185">Reference proteome</keyword>
<proteinExistence type="inferred from homology"/>
<dbReference type="SUPFAM" id="SSF52009">
    <property type="entry name" value="Phosphohistidine domain"/>
    <property type="match status" value="1"/>
</dbReference>
<dbReference type="Gene3D" id="3.50.30.10">
    <property type="entry name" value="Phosphohistidine domain"/>
    <property type="match status" value="1"/>
</dbReference>
<gene>
    <name evidence="5" type="ORF">E8L03_12535</name>
</gene>
<name>A0ABX6NHH4_9BACT</name>
<dbReference type="Proteomes" id="UP000503251">
    <property type="component" value="Chromosome"/>
</dbReference>
<dbReference type="PANTHER" id="PTHR43030:SF1">
    <property type="entry name" value="PHOSPHOENOLPYRUVATE SYNTHASE"/>
    <property type="match status" value="1"/>
</dbReference>
<dbReference type="InterPro" id="IPR008279">
    <property type="entry name" value="PEP-util_enz_mobile_dom"/>
</dbReference>
<dbReference type="InterPro" id="IPR006319">
    <property type="entry name" value="PEP_synth"/>
</dbReference>
<dbReference type="InterPro" id="IPR036637">
    <property type="entry name" value="Phosphohistidine_dom_sf"/>
</dbReference>
<evidence type="ECO:0000259" key="4">
    <source>
        <dbReference type="Pfam" id="PF00391"/>
    </source>
</evidence>
<evidence type="ECO:0000313" key="6">
    <source>
        <dbReference type="Proteomes" id="UP000503251"/>
    </source>
</evidence>
<evidence type="ECO:0000256" key="2">
    <source>
        <dbReference type="ARBA" id="ARBA00022741"/>
    </source>
</evidence>